<name>A0A813ZX52_9BILA</name>
<dbReference type="Proteomes" id="UP000677228">
    <property type="component" value="Unassembled WGS sequence"/>
</dbReference>
<dbReference type="EMBL" id="CAJOBC010001599">
    <property type="protein sequence ID" value="CAF3687576.1"/>
    <property type="molecule type" value="Genomic_DNA"/>
</dbReference>
<accession>A0A813ZX52</accession>
<sequence length="141" mass="15813">MSPEQIGQSTGLCVAPALFFDICQLESGSGNVGVAKADFTAEQIISQLAPRICQKYLNMGKQTMIQMHCEPRQNIVENAELACLKDIEETGNKHPDLNQKIREIHRIFFAPEQRIIDTDIHGIDLASIENFLAFIESIHNF</sequence>
<evidence type="ECO:0000313" key="1">
    <source>
        <dbReference type="EMBL" id="CAF0905783.1"/>
    </source>
</evidence>
<keyword evidence="5" id="KW-1185">Reference proteome</keyword>
<evidence type="ECO:0000313" key="4">
    <source>
        <dbReference type="EMBL" id="CAF3697678.1"/>
    </source>
</evidence>
<organism evidence="1 5">
    <name type="scientific">Didymodactylos carnosus</name>
    <dbReference type="NCBI Taxonomy" id="1234261"/>
    <lineage>
        <taxon>Eukaryota</taxon>
        <taxon>Metazoa</taxon>
        <taxon>Spiralia</taxon>
        <taxon>Gnathifera</taxon>
        <taxon>Rotifera</taxon>
        <taxon>Eurotatoria</taxon>
        <taxon>Bdelloidea</taxon>
        <taxon>Philodinida</taxon>
        <taxon>Philodinidae</taxon>
        <taxon>Didymodactylos</taxon>
    </lineage>
</organism>
<proteinExistence type="predicted"/>
<evidence type="ECO:0000313" key="2">
    <source>
        <dbReference type="EMBL" id="CAF0920094.1"/>
    </source>
</evidence>
<gene>
    <name evidence="1" type="ORF">GPM918_LOCUS8880</name>
    <name evidence="2" type="ORF">OVA965_LOCUS10574</name>
    <name evidence="3" type="ORF">SRO942_LOCUS8881</name>
    <name evidence="4" type="ORF">TMI583_LOCUS10571</name>
</gene>
<evidence type="ECO:0000313" key="3">
    <source>
        <dbReference type="EMBL" id="CAF3687576.1"/>
    </source>
</evidence>
<dbReference type="EMBL" id="CAJOBA010003934">
    <property type="protein sequence ID" value="CAF3697678.1"/>
    <property type="molecule type" value="Genomic_DNA"/>
</dbReference>
<dbReference type="Proteomes" id="UP000681722">
    <property type="component" value="Unassembled WGS sequence"/>
</dbReference>
<dbReference type="Proteomes" id="UP000663829">
    <property type="component" value="Unassembled WGS sequence"/>
</dbReference>
<dbReference type="AlphaFoldDB" id="A0A813ZX52"/>
<dbReference type="Proteomes" id="UP000682733">
    <property type="component" value="Unassembled WGS sequence"/>
</dbReference>
<dbReference type="EMBL" id="CAJNOQ010001599">
    <property type="protein sequence ID" value="CAF0905783.1"/>
    <property type="molecule type" value="Genomic_DNA"/>
</dbReference>
<evidence type="ECO:0000313" key="5">
    <source>
        <dbReference type="Proteomes" id="UP000663829"/>
    </source>
</evidence>
<reference evidence="1" key="1">
    <citation type="submission" date="2021-02" db="EMBL/GenBank/DDBJ databases">
        <authorList>
            <person name="Nowell W R."/>
        </authorList>
    </citation>
    <scope>NUCLEOTIDE SEQUENCE</scope>
</reference>
<protein>
    <submittedName>
        <fullName evidence="1">Uncharacterized protein</fullName>
    </submittedName>
</protein>
<comment type="caution">
    <text evidence="1">The sequence shown here is derived from an EMBL/GenBank/DDBJ whole genome shotgun (WGS) entry which is preliminary data.</text>
</comment>
<dbReference type="EMBL" id="CAJNOK010003932">
    <property type="protein sequence ID" value="CAF0920094.1"/>
    <property type="molecule type" value="Genomic_DNA"/>
</dbReference>